<dbReference type="Pfam" id="PF12705">
    <property type="entry name" value="PDDEXK_1"/>
    <property type="match status" value="1"/>
</dbReference>
<protein>
    <recommendedName>
        <fullName evidence="1">PD-(D/E)XK endonuclease-like domain-containing protein</fullName>
    </recommendedName>
</protein>
<accession>X0WDW7</accession>
<evidence type="ECO:0000259" key="1">
    <source>
        <dbReference type="Pfam" id="PF12705"/>
    </source>
</evidence>
<dbReference type="InterPro" id="IPR038726">
    <property type="entry name" value="PDDEXK_AddAB-type"/>
</dbReference>
<dbReference type="EMBL" id="BARS01022071">
    <property type="protein sequence ID" value="GAG10866.1"/>
    <property type="molecule type" value="Genomic_DNA"/>
</dbReference>
<feature type="non-terminal residue" evidence="2">
    <location>
        <position position="1"/>
    </location>
</feature>
<gene>
    <name evidence="2" type="ORF">S01H1_35325</name>
</gene>
<comment type="caution">
    <text evidence="2">The sequence shown here is derived from an EMBL/GenBank/DDBJ whole genome shotgun (WGS) entry which is preliminary data.</text>
</comment>
<dbReference type="Gene3D" id="3.90.320.10">
    <property type="match status" value="1"/>
</dbReference>
<organism evidence="2">
    <name type="scientific">marine sediment metagenome</name>
    <dbReference type="NCBI Taxonomy" id="412755"/>
    <lineage>
        <taxon>unclassified sequences</taxon>
        <taxon>metagenomes</taxon>
        <taxon>ecological metagenomes</taxon>
    </lineage>
</organism>
<dbReference type="AlphaFoldDB" id="X0WDW7"/>
<dbReference type="InterPro" id="IPR011604">
    <property type="entry name" value="PDDEXK-like_dom_sf"/>
</dbReference>
<feature type="domain" description="PD-(D/E)XK endonuclease-like" evidence="1">
    <location>
        <begin position="6"/>
        <end position="132"/>
    </location>
</feature>
<reference evidence="2" key="1">
    <citation type="journal article" date="2014" name="Front. Microbiol.">
        <title>High frequency of phylogenetically diverse reductive dehalogenase-homologous genes in deep subseafloor sedimentary metagenomes.</title>
        <authorList>
            <person name="Kawai M."/>
            <person name="Futagami T."/>
            <person name="Toyoda A."/>
            <person name="Takaki Y."/>
            <person name="Nishi S."/>
            <person name="Hori S."/>
            <person name="Arai W."/>
            <person name="Tsubouchi T."/>
            <person name="Morono Y."/>
            <person name="Uchiyama I."/>
            <person name="Ito T."/>
            <person name="Fujiyama A."/>
            <person name="Inagaki F."/>
            <person name="Takami H."/>
        </authorList>
    </citation>
    <scope>NUCLEOTIDE SEQUENCE</scope>
    <source>
        <strain evidence="2">Expedition CK06-06</strain>
    </source>
</reference>
<sequence length="161" mass="18504">FPGFPLMLRGRIDRVDSLGEHKYRIIDYKTGGYSHFGKMRYFGGGRILQHALYSLAAEVILKKTGRDDKARVVESGYYFPTRRGEGKEIIVRDFDRDDFKALVVELLRILLKGQFVVNPEADCRFCDYVPICGAGAVNRVKEKRGANPEEFGIFDRLKEYE</sequence>
<dbReference type="SUPFAM" id="SSF52980">
    <property type="entry name" value="Restriction endonuclease-like"/>
    <property type="match status" value="1"/>
</dbReference>
<proteinExistence type="predicted"/>
<evidence type="ECO:0000313" key="2">
    <source>
        <dbReference type="EMBL" id="GAG10866.1"/>
    </source>
</evidence>
<name>X0WDW7_9ZZZZ</name>
<dbReference type="InterPro" id="IPR011335">
    <property type="entry name" value="Restrct_endonuc-II-like"/>
</dbReference>